<reference evidence="1" key="1">
    <citation type="submission" date="2023-11" db="EMBL/GenBank/DDBJ databases">
        <authorList>
            <person name="De Vega J J."/>
            <person name="De Vega J J."/>
        </authorList>
    </citation>
    <scope>NUCLEOTIDE SEQUENCE</scope>
</reference>
<evidence type="ECO:0000313" key="2">
    <source>
        <dbReference type="Proteomes" id="UP001295794"/>
    </source>
</evidence>
<gene>
    <name evidence="1" type="ORF">MYCIT1_LOCUS32550</name>
</gene>
<keyword evidence="2" id="KW-1185">Reference proteome</keyword>
<protein>
    <submittedName>
        <fullName evidence="1">Uncharacterized protein</fullName>
    </submittedName>
</protein>
<organism evidence="1 2">
    <name type="scientific">Mycena citricolor</name>
    <dbReference type="NCBI Taxonomy" id="2018698"/>
    <lineage>
        <taxon>Eukaryota</taxon>
        <taxon>Fungi</taxon>
        <taxon>Dikarya</taxon>
        <taxon>Basidiomycota</taxon>
        <taxon>Agaricomycotina</taxon>
        <taxon>Agaricomycetes</taxon>
        <taxon>Agaricomycetidae</taxon>
        <taxon>Agaricales</taxon>
        <taxon>Marasmiineae</taxon>
        <taxon>Mycenaceae</taxon>
        <taxon>Mycena</taxon>
    </lineage>
</organism>
<name>A0AAD2HU10_9AGAR</name>
<accession>A0AAD2HU10</accession>
<dbReference type="Proteomes" id="UP001295794">
    <property type="component" value="Unassembled WGS sequence"/>
</dbReference>
<comment type="caution">
    <text evidence="1">The sequence shown here is derived from an EMBL/GenBank/DDBJ whole genome shotgun (WGS) entry which is preliminary data.</text>
</comment>
<sequence length="259" mass="27148">MQRSISTAVQVHVRRLVSSRILPFAMLFKSALLLTTTLFSVALAASIPFGRDAVAYYDPSLNGGRMLDDATGGQGGSDLGEPMNVIISGLSSPDVLTDSGFLNYVQSIGFSSECLGLHLGGPQTANLGDGDGWRNQTVEYRQDYGDANLGTCLESLLGGNHLRMYRQNGPQANSGALFLAVSKEQDLAEKHNIVANGYDVGRDLLVASAIAGQTSFGGINYLSTSQNIPGLLPTGASGSSVNHNIALDGVVVLLTVTIV</sequence>
<proteinExistence type="predicted"/>
<dbReference type="AlphaFoldDB" id="A0AAD2HU10"/>
<evidence type="ECO:0000313" key="1">
    <source>
        <dbReference type="EMBL" id="CAK5281431.1"/>
    </source>
</evidence>
<dbReference type="EMBL" id="CAVNYO010000444">
    <property type="protein sequence ID" value="CAK5281431.1"/>
    <property type="molecule type" value="Genomic_DNA"/>
</dbReference>